<evidence type="ECO:0000313" key="26">
    <source>
        <dbReference type="Ensembl" id="ENSCGRP00001011404.1"/>
    </source>
</evidence>
<dbReference type="Pfam" id="PF01471">
    <property type="entry name" value="PG_binding_1"/>
    <property type="match status" value="1"/>
</dbReference>
<evidence type="ECO:0000256" key="12">
    <source>
        <dbReference type="ARBA" id="ARBA00023049"/>
    </source>
</evidence>
<dbReference type="PRINTS" id="PR00138">
    <property type="entry name" value="MATRIXIN"/>
</dbReference>
<feature type="short sequence motif" description="Cysteine switch" evidence="20">
    <location>
        <begin position="83"/>
        <end position="90"/>
    </location>
</feature>
<dbReference type="GO" id="GO:0006508">
    <property type="term" value="P:proteolysis"/>
    <property type="evidence" value="ECO:0007669"/>
    <property type="project" value="UniProtKB-KW"/>
</dbReference>
<dbReference type="PROSITE" id="PS00024">
    <property type="entry name" value="HEMOPEXIN"/>
    <property type="match status" value="1"/>
</dbReference>
<dbReference type="GO" id="GO:0032727">
    <property type="term" value="P:positive regulation of interferon-alpha production"/>
    <property type="evidence" value="ECO:0007669"/>
    <property type="project" value="Ensembl"/>
</dbReference>
<dbReference type="STRING" id="10029.G3GUV3"/>
<reference evidence="26" key="8">
    <citation type="submission" date="2025-05" db="UniProtKB">
        <authorList>
            <consortium name="Ensembl"/>
        </authorList>
    </citation>
    <scope>IDENTIFICATION</scope>
</reference>
<dbReference type="SMR" id="G3GUV3"/>
<dbReference type="InterPro" id="IPR021158">
    <property type="entry name" value="Pept_M10A_Zn_BS"/>
</dbReference>
<dbReference type="PROSITE" id="PS00546">
    <property type="entry name" value="CYSTEINE_SWITCH"/>
    <property type="match status" value="1"/>
</dbReference>
<evidence type="ECO:0000256" key="16">
    <source>
        <dbReference type="PIRSR" id="PIRSR001191-2"/>
    </source>
</evidence>
<dbReference type="InterPro" id="IPR002477">
    <property type="entry name" value="Peptidoglycan-bd-like"/>
</dbReference>
<name>G3GUV3_CRIGR</name>
<evidence type="ECO:0000256" key="22">
    <source>
        <dbReference type="SAM" id="SignalP"/>
    </source>
</evidence>
<keyword evidence="5" id="KW-0645">Protease</keyword>
<feature type="binding site" evidence="17">
    <location>
        <position position="151"/>
    </location>
    <ligand>
        <name>Ca(2+)</name>
        <dbReference type="ChEBI" id="CHEBI:29108"/>
        <label>2</label>
    </ligand>
</feature>
<feature type="binding site" evidence="17">
    <location>
        <position position="191"/>
    </location>
    <ligand>
        <name>Ca(2+)</name>
        <dbReference type="ChEBI" id="CHEBI:29108"/>
        <label>3</label>
    </ligand>
</feature>
<dbReference type="GO" id="GO:1904905">
    <property type="term" value="P:negative regulation of endothelial cell-matrix adhesion via fibronectin"/>
    <property type="evidence" value="ECO:0007669"/>
    <property type="project" value="Ensembl"/>
</dbReference>
<feature type="binding site" evidence="17">
    <location>
        <position position="169"/>
    </location>
    <ligand>
        <name>Ca(2+)</name>
        <dbReference type="ChEBI" id="CHEBI:29108"/>
        <label>3</label>
    </ligand>
</feature>
<dbReference type="GO" id="GO:0000122">
    <property type="term" value="P:negative regulation of transcription by RNA polymerase II"/>
    <property type="evidence" value="ECO:0007669"/>
    <property type="project" value="Ensembl"/>
</dbReference>
<dbReference type="GO" id="GO:0006606">
    <property type="term" value="P:protein import into nucleus"/>
    <property type="evidence" value="ECO:0007669"/>
    <property type="project" value="Ensembl"/>
</dbReference>
<reference evidence="30" key="7">
    <citation type="submission" date="2025-04" db="UniProtKB">
        <authorList>
            <consortium name="RefSeq"/>
        </authorList>
    </citation>
    <scope>IDENTIFICATION</scope>
    <source>
        <strain evidence="30">17A/GY</strain>
        <tissue evidence="30">Liver</tissue>
    </source>
</reference>
<dbReference type="SMART" id="SM00235">
    <property type="entry name" value="ZnMc"/>
    <property type="match status" value="1"/>
</dbReference>
<feature type="binding site" evidence="16">
    <location>
        <position position="211"/>
    </location>
    <ligand>
        <name>Zn(2+)</name>
        <dbReference type="ChEBI" id="CHEBI:29105"/>
        <label>2</label>
        <note>catalytic</note>
    </ligand>
</feature>
<dbReference type="OMA" id="NYPKSIH"/>
<proteinExistence type="inferred from homology"/>
<comment type="cofactor">
    <cofactor evidence="17">
        <name>Zn(2+)</name>
        <dbReference type="ChEBI" id="CHEBI:29105"/>
    </cofactor>
    <text evidence="17">Binds 2 Zn(2+) ions per subunit.</text>
</comment>
<keyword evidence="11 17" id="KW-0106">Calcium</keyword>
<feature type="binding site" evidence="17">
    <location>
        <position position="163"/>
    </location>
    <ligand>
        <name>Zn(2+)</name>
        <dbReference type="ChEBI" id="CHEBI:29105"/>
        <label>1</label>
    </ligand>
</feature>
<evidence type="ECO:0000256" key="15">
    <source>
        <dbReference type="PIRSR" id="PIRSR001191-1"/>
    </source>
</evidence>
<evidence type="ECO:0000313" key="30">
    <source>
        <dbReference type="RefSeq" id="XP_027270986.1"/>
    </source>
</evidence>
<keyword evidence="7 22" id="KW-0732">Signal</keyword>
<evidence type="ECO:0000256" key="6">
    <source>
        <dbReference type="ARBA" id="ARBA00022723"/>
    </source>
</evidence>
<evidence type="ECO:0000256" key="10">
    <source>
        <dbReference type="ARBA" id="ARBA00022833"/>
    </source>
</evidence>
<reference evidence="24" key="2">
    <citation type="submission" date="2011-08" db="EMBL/GenBank/DDBJ databases">
        <title>The genomic sequence of the Chinese hamster ovary CHO-K1 cell line.</title>
        <authorList>
            <person name="Xu X."/>
            <person name="Nagarajan H."/>
            <person name="Lewis N.E."/>
            <person name="Pan S."/>
            <person name="Cai Z."/>
            <person name="Liu X."/>
            <person name="Chen W."/>
            <person name="Xie M."/>
            <person name="Wang W."/>
            <person name="Hammond S."/>
            <person name="Andersen M.R."/>
            <person name="Neff N."/>
            <person name="Passarelli B."/>
            <person name="Koh W."/>
            <person name="Fan C.H."/>
            <person name="Wang J."/>
            <person name="Gui Y."/>
            <person name="Lee K.H."/>
            <person name="Betenbaugh M.J."/>
            <person name="Quake S.R."/>
            <person name="Famili I."/>
            <person name="Palsson B.O."/>
            <person name="Wang J."/>
        </authorList>
    </citation>
    <scope>NUCLEOTIDE SEQUENCE</scope>
</reference>
<dbReference type="OrthoDB" id="406838at2759"/>
<dbReference type="Gene3D" id="3.40.390.10">
    <property type="entry name" value="Collagenase (Catalytic Domain)"/>
    <property type="match status" value="1"/>
</dbReference>
<feature type="binding site" evidence="17">
    <location>
        <position position="176"/>
    </location>
    <ligand>
        <name>Zn(2+)</name>
        <dbReference type="ChEBI" id="CHEBI:29105"/>
        <label>1</label>
    </ligand>
</feature>
<evidence type="ECO:0000313" key="27">
    <source>
        <dbReference type="Proteomes" id="UP000001075"/>
    </source>
</evidence>
<dbReference type="GO" id="GO:0098586">
    <property type="term" value="P:cellular response to virus"/>
    <property type="evidence" value="ECO:0007669"/>
    <property type="project" value="Ensembl"/>
</dbReference>
<dbReference type="InterPro" id="IPR036365">
    <property type="entry name" value="PGBD-like_sf"/>
</dbReference>
<comment type="similarity">
    <text evidence="2">Belongs to the peptidase M10A family.</text>
</comment>
<feature type="repeat" description="Hemopexin" evidence="21">
    <location>
        <begin position="370"/>
        <end position="418"/>
    </location>
</feature>
<dbReference type="eggNOG" id="KOG1565">
    <property type="taxonomic scope" value="Eukaryota"/>
</dbReference>
<keyword evidence="9 25" id="KW-0378">Hydrolase</keyword>
<reference evidence="27" key="1">
    <citation type="journal article" date="2011" name="Nat. Biotechnol.">
        <title>The genomic sequence of the Chinese hamster ovary (CHO)-K1 cell line.</title>
        <authorList>
            <person name="Xu X."/>
            <person name="Nagarajan H."/>
            <person name="Lewis N.E."/>
            <person name="Pan S."/>
            <person name="Cai Z."/>
            <person name="Liu X."/>
            <person name="Chen W."/>
            <person name="Xie M."/>
            <person name="Wang W."/>
            <person name="Hammond S."/>
            <person name="Andersen M.R."/>
            <person name="Neff N."/>
            <person name="Passarelli B."/>
            <person name="Koh W."/>
            <person name="Fan H.C."/>
            <person name="Wang J."/>
            <person name="Gui Y."/>
            <person name="Lee K.H."/>
            <person name="Betenbaugh M.J."/>
            <person name="Quake S.R."/>
            <person name="Famili I."/>
            <person name="Palsson B.O."/>
            <person name="Wang J."/>
        </authorList>
    </citation>
    <scope>NUCLEOTIDE SEQUENCE [LARGE SCALE GENOMIC DNA]</scope>
    <source>
        <strain evidence="27">CHO K1 cell line</strain>
    </source>
</reference>
<protein>
    <submittedName>
        <fullName evidence="24 30">Macrophage metalloelastase</fullName>
        <ecNumber evidence="25">3.4.24.65</ecNumber>
    </submittedName>
    <submittedName>
        <fullName evidence="26">Matrix metallopeptidase 12</fullName>
    </submittedName>
</protein>
<feature type="binding site" evidence="17">
    <location>
        <position position="376"/>
    </location>
    <ligand>
        <name>Ca(2+)</name>
        <dbReference type="ChEBI" id="CHEBI:29108"/>
        <label>5</label>
    </ligand>
</feature>
<evidence type="ECO:0000313" key="29">
    <source>
        <dbReference type="Proteomes" id="UP001108280"/>
    </source>
</evidence>
<evidence type="ECO:0000256" key="19">
    <source>
        <dbReference type="PIRSR" id="PIRSR621190-4"/>
    </source>
</evidence>
<keyword evidence="6 16" id="KW-0479">Metal-binding</keyword>
<dbReference type="FunFam" id="3.40.390.10:FF:000007">
    <property type="entry name" value="Collagenase 3"/>
    <property type="match status" value="1"/>
</dbReference>
<dbReference type="GO" id="GO:0005518">
    <property type="term" value="F:collagen binding"/>
    <property type="evidence" value="ECO:0007669"/>
    <property type="project" value="Ensembl"/>
</dbReference>
<dbReference type="SUPFAM" id="SSF55486">
    <property type="entry name" value="Metalloproteases ('zincins'), catalytic domain"/>
    <property type="match status" value="1"/>
</dbReference>
<evidence type="ECO:0000256" key="20">
    <source>
        <dbReference type="PIRSR" id="PIRSR621190-5"/>
    </source>
</evidence>
<dbReference type="SUPFAM" id="SSF47090">
    <property type="entry name" value="PGBD-like"/>
    <property type="match status" value="1"/>
</dbReference>
<dbReference type="GO" id="GO:0005634">
    <property type="term" value="C:nucleus"/>
    <property type="evidence" value="ECO:0007669"/>
    <property type="project" value="Ensembl"/>
</dbReference>
<dbReference type="Proteomes" id="UP000694386">
    <property type="component" value="Unplaced"/>
</dbReference>
<dbReference type="PANTHER" id="PTHR10201">
    <property type="entry name" value="MATRIX METALLOPROTEINASE"/>
    <property type="match status" value="1"/>
</dbReference>
<feature type="repeat" description="Hemopexin" evidence="21">
    <location>
        <begin position="279"/>
        <end position="321"/>
    </location>
</feature>
<dbReference type="InterPro" id="IPR036375">
    <property type="entry name" value="Hemopexin-like_dom_sf"/>
</dbReference>
<reference evidence="29" key="5">
    <citation type="journal article" date="2018" name="Biotechnol. Bioeng.">
        <title>A reference genome of the Chinese hamster based on a hybrid assembly strategy.</title>
        <authorList>
            <person name="Rupp O."/>
            <person name="MacDonald M.L."/>
            <person name="Li S."/>
            <person name="Dhiman H."/>
            <person name="Polson S."/>
            <person name="Griep S."/>
            <person name="Heffner K."/>
            <person name="Hernandez I."/>
            <person name="Brinkrolf K."/>
            <person name="Jadhav V."/>
            <person name="Samoudi M."/>
            <person name="Hao H."/>
            <person name="Kingham B."/>
            <person name="Goesmann A."/>
            <person name="Betenbaugh M.J."/>
            <person name="Lewis N.E."/>
            <person name="Borth N."/>
            <person name="Lee K.H."/>
        </authorList>
    </citation>
    <scope>NUCLEOTIDE SEQUENCE [LARGE SCALE GENOMIC DNA]</scope>
    <source>
        <strain evidence="29">17A/GY</strain>
    </source>
</reference>
<dbReference type="GO" id="GO:0001046">
    <property type="term" value="F:core promoter sequence-specific DNA binding"/>
    <property type="evidence" value="ECO:0007669"/>
    <property type="project" value="Ensembl"/>
</dbReference>
<keyword evidence="13" id="KW-0865">Zymogen</keyword>
<keyword evidence="8" id="KW-0677">Repeat</keyword>
<dbReference type="Proteomes" id="UP000030759">
    <property type="component" value="Unassembled WGS sequence"/>
</dbReference>
<dbReference type="GO" id="GO:0008270">
    <property type="term" value="F:zinc ion binding"/>
    <property type="evidence" value="ECO:0007669"/>
    <property type="project" value="Ensembl"/>
</dbReference>
<dbReference type="GO" id="GO:0004222">
    <property type="term" value="F:metalloendopeptidase activity"/>
    <property type="evidence" value="ECO:0007669"/>
    <property type="project" value="UniProtKB-EC"/>
</dbReference>
<dbReference type="PaxDb" id="10029-XP_007637738.1"/>
<dbReference type="PIRSF" id="PIRSF001191">
    <property type="entry name" value="Peptidase_M10A_matrix"/>
    <property type="match status" value="1"/>
</dbReference>
<dbReference type="GO" id="GO:0035313">
    <property type="term" value="P:wound healing, spreading of epidermal cells"/>
    <property type="evidence" value="ECO:0007669"/>
    <property type="project" value="Ensembl"/>
</dbReference>
<dbReference type="PANTHER" id="PTHR10201:SF267">
    <property type="entry name" value="MACROPHAGE METALLOELASTASE"/>
    <property type="match status" value="1"/>
</dbReference>
<gene>
    <name evidence="26 30" type="primary">Mmp12</name>
    <name evidence="25" type="ORF">H671_4g12309</name>
    <name evidence="24" type="ORF">I79_001477</name>
</gene>
<dbReference type="GO" id="GO:0045944">
    <property type="term" value="P:positive regulation of transcription by RNA polymerase II"/>
    <property type="evidence" value="ECO:0007669"/>
    <property type="project" value="Ensembl"/>
</dbReference>
<feature type="repeat" description="Hemopexin" evidence="21">
    <location>
        <begin position="322"/>
        <end position="368"/>
    </location>
</feature>
<evidence type="ECO:0000256" key="1">
    <source>
        <dbReference type="ARBA" id="ARBA00004498"/>
    </source>
</evidence>
<evidence type="ECO:0000256" key="17">
    <source>
        <dbReference type="PIRSR" id="PIRSR621190-2"/>
    </source>
</evidence>
<dbReference type="Ensembl" id="ENSCGRT00001015636.1">
    <property type="protein sequence ID" value="ENSCGRP00001011404.1"/>
    <property type="gene ID" value="ENSCGRG00001013053.1"/>
</dbReference>
<keyword evidence="14 18" id="KW-1015">Disulfide bond</keyword>
<feature type="active site" evidence="15">
    <location>
        <position position="212"/>
    </location>
</feature>
<dbReference type="RefSeq" id="XP_003496178.1">
    <property type="nucleotide sequence ID" value="XM_003496130.4"/>
</dbReference>
<dbReference type="InterPro" id="IPR006026">
    <property type="entry name" value="Peptidase_Metallo"/>
</dbReference>
<feature type="signal peptide" evidence="22">
    <location>
        <begin position="1"/>
        <end position="17"/>
    </location>
</feature>
<evidence type="ECO:0000256" key="18">
    <source>
        <dbReference type="PIRSR" id="PIRSR621190-3"/>
    </source>
</evidence>
<evidence type="ECO:0000256" key="14">
    <source>
        <dbReference type="ARBA" id="ARBA00023157"/>
    </source>
</evidence>
<accession>G3GUV3</accession>
<dbReference type="Pfam" id="PF00045">
    <property type="entry name" value="Hemopexin"/>
    <property type="match status" value="4"/>
</dbReference>
<dbReference type="InterPro" id="IPR001818">
    <property type="entry name" value="Pept_M10_metallopeptidase"/>
</dbReference>
<feature type="binding site" evidence="17">
    <location>
        <position position="117"/>
    </location>
    <ligand>
        <name>Ca(2+)</name>
        <dbReference type="ChEBI" id="CHEBI:29108"/>
        <label>1</label>
    </ligand>
</feature>
<dbReference type="Pfam" id="PF00413">
    <property type="entry name" value="Peptidase_M10"/>
    <property type="match status" value="1"/>
</dbReference>
<evidence type="ECO:0000256" key="5">
    <source>
        <dbReference type="ARBA" id="ARBA00022670"/>
    </source>
</evidence>
<dbReference type="InterPro" id="IPR018487">
    <property type="entry name" value="Hemopexin-like_repeat"/>
</dbReference>
<dbReference type="PROSITE" id="PS51642">
    <property type="entry name" value="HEMOPEXIN_2"/>
    <property type="match status" value="4"/>
</dbReference>
<feature type="chain" id="PRO_5007660142" evidence="22">
    <location>
        <begin position="18"/>
        <end position="464"/>
    </location>
</feature>
<dbReference type="EMBL" id="JH000033">
    <property type="protein sequence ID" value="EGV95530.1"/>
    <property type="molecule type" value="Genomic_DNA"/>
</dbReference>
<feature type="binding site" evidence="17">
    <location>
        <position position="283"/>
    </location>
    <ligand>
        <name>Ca(2+)</name>
        <dbReference type="ChEBI" id="CHEBI:29108"/>
        <label>4</label>
    </ligand>
</feature>
<dbReference type="InterPro" id="IPR021190">
    <property type="entry name" value="Pept_M10A"/>
</dbReference>
<reference evidence="28" key="3">
    <citation type="journal article" date="2013" name="Nat. Biotechnol.">
        <title>Chinese hamster genome sequenced from sorted chromosomes.</title>
        <authorList>
            <person name="Brinkrolf K."/>
            <person name="Rupp O."/>
            <person name="Laux H."/>
            <person name="Kollin F."/>
            <person name="Ernst W."/>
            <person name="Linke B."/>
            <person name="Kofler R."/>
            <person name="Romand S."/>
            <person name="Hesse F."/>
            <person name="Budach W.E."/>
            <person name="Galosy S."/>
            <person name="Muller D."/>
            <person name="Noll T."/>
            <person name="Wienberg J."/>
            <person name="Jostock T."/>
            <person name="Leonard M."/>
            <person name="Grillari J."/>
            <person name="Tauch A."/>
            <person name="Goesmann A."/>
            <person name="Helk B."/>
            <person name="Mott J.E."/>
            <person name="Puhler A."/>
            <person name="Borth N."/>
        </authorList>
    </citation>
    <scope>NUCLEOTIDE SEQUENCE [LARGE SCALE GENOMIC DNA]</scope>
    <source>
        <strain evidence="28">17A/GY</strain>
    </source>
</reference>
<feature type="binding site" evidence="17">
    <location>
        <position position="194"/>
    </location>
    <ligand>
        <name>Ca(2+)</name>
        <dbReference type="ChEBI" id="CHEBI:29108"/>
        <label>3</label>
    </ligand>
</feature>
<feature type="binding site" evidence="17">
    <location>
        <position position="423"/>
    </location>
    <ligand>
        <name>Ca(2+)</name>
        <dbReference type="ChEBI" id="CHEBI:29108"/>
        <label>4</label>
    </ligand>
</feature>
<feature type="binding site" evidence="16">
    <location>
        <position position="221"/>
    </location>
    <ligand>
        <name>Zn(2+)</name>
        <dbReference type="ChEBI" id="CHEBI:29105"/>
        <label>2</label>
        <note>catalytic</note>
    </ligand>
</feature>
<feature type="repeat" description="Hemopexin" evidence="21">
    <location>
        <begin position="419"/>
        <end position="462"/>
    </location>
</feature>
<dbReference type="CDD" id="cd04278">
    <property type="entry name" value="ZnMc_MMP"/>
    <property type="match status" value="1"/>
</dbReference>
<feature type="binding site" evidence="17">
    <location>
        <position position="168"/>
    </location>
    <ligand>
        <name>Ca(2+)</name>
        <dbReference type="ChEBI" id="CHEBI:29108"/>
        <label>3</label>
    </ligand>
</feature>
<evidence type="ECO:0000256" key="11">
    <source>
        <dbReference type="ARBA" id="ARBA00022837"/>
    </source>
</evidence>
<evidence type="ECO:0000256" key="3">
    <source>
        <dbReference type="ARBA" id="ARBA00022525"/>
    </source>
</evidence>
<dbReference type="FunFam" id="2.110.10.10:FF:000002">
    <property type="entry name" value="Matrix metallopeptidase 3"/>
    <property type="match status" value="1"/>
</dbReference>
<dbReference type="GO" id="GO:0050691">
    <property type="term" value="P:regulation of defense response to virus by host"/>
    <property type="evidence" value="ECO:0007669"/>
    <property type="project" value="Ensembl"/>
</dbReference>
<dbReference type="GO" id="GO:0005737">
    <property type="term" value="C:cytoplasm"/>
    <property type="evidence" value="ECO:0007669"/>
    <property type="project" value="Ensembl"/>
</dbReference>
<evidence type="ECO:0000313" key="25">
    <source>
        <dbReference type="EMBL" id="ERE75871.1"/>
    </source>
</evidence>
<dbReference type="GO" id="GO:0060054">
    <property type="term" value="P:positive regulation of epithelial cell proliferation involved in wound healing"/>
    <property type="evidence" value="ECO:0007669"/>
    <property type="project" value="Ensembl"/>
</dbReference>
<dbReference type="InterPro" id="IPR024079">
    <property type="entry name" value="MetalloPept_cat_dom_sf"/>
</dbReference>
<keyword evidence="12" id="KW-0482">Metalloprotease</keyword>
<dbReference type="AlphaFoldDB" id="G3GUV3"/>
<dbReference type="Gene3D" id="2.110.10.10">
    <property type="entry name" value="Hemopexin-like domain"/>
    <property type="match status" value="1"/>
</dbReference>
<dbReference type="GO" id="GO:0030574">
    <property type="term" value="P:collagen catabolic process"/>
    <property type="evidence" value="ECO:0007669"/>
    <property type="project" value="TreeGrafter"/>
</dbReference>
<keyword evidence="10 16" id="KW-0862">Zinc</keyword>
<dbReference type="GeneID" id="100754279"/>
<dbReference type="GO" id="GO:0030198">
    <property type="term" value="P:extracellular matrix organization"/>
    <property type="evidence" value="ECO:0007669"/>
    <property type="project" value="TreeGrafter"/>
</dbReference>
<dbReference type="Proteomes" id="UP000001075">
    <property type="component" value="Unassembled WGS sequence"/>
</dbReference>
<evidence type="ECO:0000256" key="13">
    <source>
        <dbReference type="ARBA" id="ARBA00023145"/>
    </source>
</evidence>
<evidence type="ECO:0000256" key="4">
    <source>
        <dbReference type="ARBA" id="ARBA00022530"/>
    </source>
</evidence>
<dbReference type="GO" id="GO:0060340">
    <property type="term" value="P:positive regulation of type I interferon-mediated signaling pathway"/>
    <property type="evidence" value="ECO:0007669"/>
    <property type="project" value="Ensembl"/>
</dbReference>
<feature type="modified residue" description="Phosphotyrosine; by PKDCC" evidence="19">
    <location>
        <position position="357"/>
    </location>
</feature>
<evidence type="ECO:0000259" key="23">
    <source>
        <dbReference type="SMART" id="SM00235"/>
    </source>
</evidence>
<dbReference type="EC" id="3.4.24.65" evidence="25"/>
<feature type="binding site" evidence="17">
    <location>
        <position position="189"/>
    </location>
    <ligand>
        <name>Zn(2+)</name>
        <dbReference type="ChEBI" id="CHEBI:29105"/>
        <label>1</label>
    </ligand>
</feature>
<dbReference type="CDD" id="cd00094">
    <property type="entry name" value="HX"/>
    <property type="match status" value="1"/>
</dbReference>
<feature type="domain" description="Peptidase metallopeptidase" evidence="23">
    <location>
        <begin position="98"/>
        <end position="257"/>
    </location>
</feature>
<dbReference type="KEGG" id="cge:100754279"/>
<sequence length="464" mass="53301">MKFLMLLVVLQVSACGAIPINETEFAERYLTKFYDLKEDRIQKTKWKAKRNLLEEKIQEMQQFFGLKATGQLDSQTLMIMHTPRCGVPDVENLRELPGMQKWTKHHLTYRIYNYTPDMKREDVDRAFQKAFRVWSDVTPLRFRKIYTGQADIMILFASGAHGDFSAFDGRGGTIAHAFYPGPGIQGDAHFDEAETWSKGSRGTNLFLVAVHELGHSLGLRHSNNPNSVMYPSYSYVNPNTFRLPADDIQSIQSLYGSPVKNPPLRNPVIPSAATICQQSLSFDAVTTVGDKILFFKDRFVWWMLPGSPATVTSISSMWPTIPSGIQAAYEIKGRNQLFLFKDDKYWLINNLVAQPHYPRNISSLGFPAFVKNIDAAIFDPSHHKVYFFSDRRYWRYDVRKQSMDPTYPKLISLHFSGIKPKIDAGFSFKGHYYFFQGANQLEYDPLSNRVTKRLKSTSWFVCLK</sequence>
<evidence type="ECO:0000313" key="24">
    <source>
        <dbReference type="EMBL" id="EGV95530.1"/>
    </source>
</evidence>
<dbReference type="EMBL" id="KE675258">
    <property type="protein sequence ID" value="ERE75871.1"/>
    <property type="molecule type" value="Genomic_DNA"/>
</dbReference>
<dbReference type="InterPro" id="IPR018486">
    <property type="entry name" value="Hemopexin_CS"/>
</dbReference>
<dbReference type="GO" id="GO:0048286">
    <property type="term" value="P:lung alveolus development"/>
    <property type="evidence" value="ECO:0007669"/>
    <property type="project" value="Ensembl"/>
</dbReference>
<reference evidence="25" key="4">
    <citation type="submission" date="2013-03" db="EMBL/GenBank/DDBJ databases">
        <title>Chinese hamster genome sequenced from sorted chromosomes.</title>
        <authorList>
            <person name="Brinkrolf K."/>
            <person name="Rupp O."/>
            <person name="Laux H."/>
            <person name="Kollin F."/>
            <person name="Ernst W."/>
            <person name="Linke B."/>
            <person name="Kofler R."/>
            <person name="Romand S."/>
            <person name="Hesse F."/>
            <person name="Budach W.E."/>
            <person name="Galosy S."/>
            <person name="Muller D."/>
            <person name="Noll T."/>
            <person name="Wienberg J."/>
            <person name="Jostock T."/>
            <person name="Leonard M."/>
            <person name="Grillari J."/>
            <person name="Tauch A."/>
            <person name="Goesmann A."/>
            <person name="Helk B."/>
            <person name="Mott J.E."/>
            <person name="Puehler A."/>
            <person name="Borth N."/>
        </authorList>
    </citation>
    <scope>NUCLEOTIDE SEQUENCE</scope>
    <source>
        <strain evidence="25">17A/GY</strain>
    </source>
</reference>
<organism evidence="24 27">
    <name type="scientific">Cricetulus griseus</name>
    <name type="common">Chinese hamster</name>
    <name type="synonym">Cricetulus barabensis griseus</name>
    <dbReference type="NCBI Taxonomy" id="10029"/>
    <lineage>
        <taxon>Eukaryota</taxon>
        <taxon>Metazoa</taxon>
        <taxon>Chordata</taxon>
        <taxon>Craniata</taxon>
        <taxon>Vertebrata</taxon>
        <taxon>Euteleostomi</taxon>
        <taxon>Mammalia</taxon>
        <taxon>Eutheria</taxon>
        <taxon>Euarchontoglires</taxon>
        <taxon>Glires</taxon>
        <taxon>Rodentia</taxon>
        <taxon>Myomorpha</taxon>
        <taxon>Muroidea</taxon>
        <taxon>Cricetidae</taxon>
        <taxon>Cricetinae</taxon>
        <taxon>Cricetulus</taxon>
    </lineage>
</organism>
<feature type="disulfide bond" evidence="18">
    <location>
        <begin position="276"/>
        <end position="462"/>
    </location>
</feature>
<feature type="binding site" description="in inhibited form" evidence="17">
    <location>
        <position position="85"/>
    </location>
    <ligand>
        <name>Zn(2+)</name>
        <dbReference type="ChEBI" id="CHEBI:29105"/>
        <label>2</label>
        <note>catalytic</note>
    </ligand>
</feature>
<evidence type="ECO:0000256" key="21">
    <source>
        <dbReference type="PROSITE-ProRule" id="PRU01011"/>
    </source>
</evidence>
<feature type="binding site" evidence="17">
    <location>
        <position position="229"/>
    </location>
    <ligand>
        <name>Zn(2+)</name>
        <dbReference type="ChEBI" id="CHEBI:29105"/>
        <label>2</label>
        <note>catalytic</note>
    </ligand>
</feature>
<keyword evidence="3" id="KW-0964">Secreted</keyword>
<dbReference type="GO" id="GO:0060309">
    <property type="term" value="P:elastin catabolic process"/>
    <property type="evidence" value="ECO:0007669"/>
    <property type="project" value="Ensembl"/>
</dbReference>
<evidence type="ECO:0000256" key="2">
    <source>
        <dbReference type="ARBA" id="ARBA00010370"/>
    </source>
</evidence>
<evidence type="ECO:0000256" key="8">
    <source>
        <dbReference type="ARBA" id="ARBA00022737"/>
    </source>
</evidence>
<reference evidence="29" key="6">
    <citation type="journal article" date="2020" name="Biotechnol. Bioeng.">
        <title>Chromosome-scale scaffolds for the Chinese hamster reference genome assembly to facilitate the study of the CHO epigenome.</title>
        <authorList>
            <person name="Hilliard W."/>
            <person name="MacDonald M."/>
            <person name="Lee K.H."/>
        </authorList>
    </citation>
    <scope>NUCLEOTIDE SEQUENCE [LARGE SCALE GENOMIC DNA]</scope>
    <source>
        <strain evidence="29">17A/GY</strain>
    </source>
</reference>
<dbReference type="CTD" id="4321"/>
<feature type="binding site" evidence="17">
    <location>
        <position position="161"/>
    </location>
    <ligand>
        <name>Zn(2+)</name>
        <dbReference type="ChEBI" id="CHEBI:29105"/>
        <label>1</label>
    </ligand>
</feature>
<keyword evidence="4" id="KW-0272">Extracellular matrix</keyword>
<dbReference type="GO" id="GO:0060435">
    <property type="term" value="P:bronchiole development"/>
    <property type="evidence" value="ECO:0007669"/>
    <property type="project" value="Ensembl"/>
</dbReference>
<dbReference type="GO" id="GO:0060339">
    <property type="term" value="P:negative regulation of type I interferon-mediated signaling pathway"/>
    <property type="evidence" value="ECO:0007669"/>
    <property type="project" value="Ensembl"/>
</dbReference>
<feature type="binding site" evidence="17">
    <location>
        <position position="328"/>
    </location>
    <ligand>
        <name>Ca(2+)</name>
        <dbReference type="ChEBI" id="CHEBI:29108"/>
        <label>5</label>
    </ligand>
</feature>
<dbReference type="GO" id="GO:0005509">
    <property type="term" value="F:calcium ion binding"/>
    <property type="evidence" value="ECO:0007669"/>
    <property type="project" value="Ensembl"/>
</dbReference>
<dbReference type="SUPFAM" id="SSF50923">
    <property type="entry name" value="Hemopexin-like domain"/>
    <property type="match status" value="1"/>
</dbReference>
<dbReference type="GO" id="GO:0031012">
    <property type="term" value="C:extracellular matrix"/>
    <property type="evidence" value="ECO:0007669"/>
    <property type="project" value="InterPro"/>
</dbReference>
<evidence type="ECO:0000313" key="28">
    <source>
        <dbReference type="Proteomes" id="UP000030759"/>
    </source>
</evidence>
<evidence type="ECO:0000256" key="9">
    <source>
        <dbReference type="ARBA" id="ARBA00022801"/>
    </source>
</evidence>
<keyword evidence="29" id="KW-1185">Reference proteome</keyword>
<comment type="subcellular location">
    <subcellularLocation>
        <location evidence="1">Secreted</location>
        <location evidence="1">Extracellular space</location>
        <location evidence="1">Extracellular matrix</location>
    </subcellularLocation>
</comment>
<dbReference type="InterPro" id="IPR000585">
    <property type="entry name" value="Hemopexin-like_dom"/>
</dbReference>
<evidence type="ECO:0000256" key="7">
    <source>
        <dbReference type="ARBA" id="ARBA00022729"/>
    </source>
</evidence>
<dbReference type="Proteomes" id="UP001108280">
    <property type="component" value="Chromosome 4"/>
</dbReference>
<dbReference type="GO" id="GO:0005615">
    <property type="term" value="C:extracellular space"/>
    <property type="evidence" value="ECO:0007669"/>
    <property type="project" value="Ensembl"/>
</dbReference>
<feature type="binding site" evidence="16">
    <location>
        <position position="215"/>
    </location>
    <ligand>
        <name>Zn(2+)</name>
        <dbReference type="ChEBI" id="CHEBI:29105"/>
        <label>2</label>
        <note>catalytic</note>
    </ligand>
</feature>
<dbReference type="InterPro" id="IPR033739">
    <property type="entry name" value="M10A_MMP"/>
</dbReference>
<dbReference type="SMART" id="SM00120">
    <property type="entry name" value="HX"/>
    <property type="match status" value="4"/>
</dbReference>
<feature type="binding site" evidence="17">
    <location>
        <position position="194"/>
    </location>
    <ligand>
        <name>Ca(2+)</name>
        <dbReference type="ChEBI" id="CHEBI:29108"/>
        <label>1</label>
    </ligand>
</feature>
<comment type="cofactor">
    <cofactor evidence="17">
        <name>Ca(2+)</name>
        <dbReference type="ChEBI" id="CHEBI:29108"/>
    </cofactor>
    <text evidence="17">Can bind about 5 Ca(2+) ions per subunit.</text>
</comment>
<feature type="binding site" evidence="17">
    <location>
        <position position="187"/>
    </location>
    <ligand>
        <name>Ca(2+)</name>
        <dbReference type="ChEBI" id="CHEBI:29108"/>
        <label>2</label>
    </ligand>
</feature>
<dbReference type="RefSeq" id="XP_027270986.1">
    <property type="nucleotide sequence ID" value="XM_027415185.2"/>
</dbReference>